<dbReference type="Proteomes" id="UP001497623">
    <property type="component" value="Unassembled WGS sequence"/>
</dbReference>
<proteinExistence type="predicted"/>
<name>A0AAV2Q2L9_MEGNR</name>
<evidence type="ECO:0000313" key="1">
    <source>
        <dbReference type="EMBL" id="CAL4067197.1"/>
    </source>
</evidence>
<dbReference type="PANTHER" id="PTHR20908">
    <property type="entry name" value="LD15586P"/>
    <property type="match status" value="1"/>
</dbReference>
<dbReference type="SUPFAM" id="SSF53474">
    <property type="entry name" value="alpha/beta-Hydrolases"/>
    <property type="match status" value="1"/>
</dbReference>
<dbReference type="InterPro" id="IPR029058">
    <property type="entry name" value="AB_hydrolase_fold"/>
</dbReference>
<dbReference type="Pfam" id="PF05705">
    <property type="entry name" value="DUF829"/>
    <property type="match status" value="1"/>
</dbReference>
<keyword evidence="2" id="KW-1185">Reference proteome</keyword>
<comment type="caution">
    <text evidence="1">The sequence shown here is derived from an EMBL/GenBank/DDBJ whole genome shotgun (WGS) entry which is preliminary data.</text>
</comment>
<protein>
    <submittedName>
        <fullName evidence="1">Uncharacterized protein</fullName>
    </submittedName>
</protein>
<dbReference type="EMBL" id="CAXKWB010002567">
    <property type="protein sequence ID" value="CAL4067197.1"/>
    <property type="molecule type" value="Genomic_DNA"/>
</dbReference>
<gene>
    <name evidence="1" type="ORF">MNOR_LOCUS6283</name>
</gene>
<dbReference type="PANTHER" id="PTHR20908:SF1">
    <property type="entry name" value="LD15586P"/>
    <property type="match status" value="1"/>
</dbReference>
<dbReference type="InterPro" id="IPR008547">
    <property type="entry name" value="DUF829_TMEM53"/>
</dbReference>
<organism evidence="1 2">
    <name type="scientific">Meganyctiphanes norvegica</name>
    <name type="common">Northern krill</name>
    <name type="synonym">Thysanopoda norvegica</name>
    <dbReference type="NCBI Taxonomy" id="48144"/>
    <lineage>
        <taxon>Eukaryota</taxon>
        <taxon>Metazoa</taxon>
        <taxon>Ecdysozoa</taxon>
        <taxon>Arthropoda</taxon>
        <taxon>Crustacea</taxon>
        <taxon>Multicrustacea</taxon>
        <taxon>Malacostraca</taxon>
        <taxon>Eumalacostraca</taxon>
        <taxon>Eucarida</taxon>
        <taxon>Euphausiacea</taxon>
        <taxon>Euphausiidae</taxon>
        <taxon>Meganyctiphanes</taxon>
    </lineage>
</organism>
<reference evidence="1 2" key="1">
    <citation type="submission" date="2024-05" db="EMBL/GenBank/DDBJ databases">
        <authorList>
            <person name="Wallberg A."/>
        </authorList>
    </citation>
    <scope>NUCLEOTIDE SEQUENCE [LARGE SCALE GENOMIC DNA]</scope>
</reference>
<dbReference type="GO" id="GO:0017171">
    <property type="term" value="F:serine hydrolase activity"/>
    <property type="evidence" value="ECO:0007669"/>
    <property type="project" value="TreeGrafter"/>
</dbReference>
<dbReference type="AlphaFoldDB" id="A0AAV2Q2L9"/>
<sequence>MSVSNIATALRRTTPLVQKCFRNAKLHNSDVQNKQAEMVVLFTWLGAKEKYAHKYCNSWNSRGFDVLEINCSIRDLLFPRSGAEVTAQRIVDFLDKKDQPAVVHGLSVGGYLTQRVLMAQQDSNVKITHQIFDSFTNVQGLEEGVKSAAGPKYAAIATKGVKLYKKYWNNDSIEEAEDFILTSPMKAPILYIHSMADKVAPYRDLKHLIQSQKRVAPVEQFLIEETKHVPHVKLFKALGEDQYMGLISEFLAKYPNEESWHNNQEYNMVHNTVPVSH</sequence>
<accession>A0AAV2Q2L9</accession>
<evidence type="ECO:0000313" key="2">
    <source>
        <dbReference type="Proteomes" id="UP001497623"/>
    </source>
</evidence>
<dbReference type="Gene3D" id="3.40.50.1820">
    <property type="entry name" value="alpha/beta hydrolase"/>
    <property type="match status" value="1"/>
</dbReference>